<dbReference type="Gene3D" id="2.160.20.10">
    <property type="entry name" value="Single-stranded right-handed beta-helix, Pectin lyase-like"/>
    <property type="match status" value="1"/>
</dbReference>
<evidence type="ECO:0000256" key="3">
    <source>
        <dbReference type="ARBA" id="ARBA00023295"/>
    </source>
</evidence>
<organism evidence="6 7">
    <name type="scientific">Microbulbifer halophilus</name>
    <dbReference type="NCBI Taxonomy" id="453963"/>
    <lineage>
        <taxon>Bacteria</taxon>
        <taxon>Pseudomonadati</taxon>
        <taxon>Pseudomonadota</taxon>
        <taxon>Gammaproteobacteria</taxon>
        <taxon>Cellvibrionales</taxon>
        <taxon>Microbulbiferaceae</taxon>
        <taxon>Microbulbifer</taxon>
    </lineage>
</organism>
<evidence type="ECO:0000256" key="1">
    <source>
        <dbReference type="ARBA" id="ARBA00008834"/>
    </source>
</evidence>
<proteinExistence type="inferred from homology"/>
<dbReference type="EC" id="3.2.1.-" evidence="6"/>
<dbReference type="GO" id="GO:0016798">
    <property type="term" value="F:hydrolase activity, acting on glycosyl bonds"/>
    <property type="evidence" value="ECO:0007669"/>
    <property type="project" value="UniProtKB-KW"/>
</dbReference>
<dbReference type="EMBL" id="JBHUJD010000001">
    <property type="protein sequence ID" value="MFD2308994.1"/>
    <property type="molecule type" value="Genomic_DNA"/>
</dbReference>
<feature type="chain" id="PRO_5045183039" evidence="5">
    <location>
        <begin position="26"/>
        <end position="454"/>
    </location>
</feature>
<sequence length="454" mass="50740">MKKRGIHKPILWAAILLCATLPAIADDWVLADRIVEDIRLPDIPENVYPITEFGASGDADARPAILAAIEAAAQDGGGRVLVPAGTWRSEGPVVLQSRIELHLAEGARLLFSPDAEDYLPVVKTRWEGTEVYSYSPLIYASNVEDVAITGKGVIDGNGDSQFLPWYEKADKDVQKLREMGAAGVPVEERVFGEGTFLRPPLVQFFRAERVLLENYTALNSPFWINHLVYTEDATVRGLRVESHFPNNDGVDIESSSKVLVEDNWFRTGDDSVVVKSGRDLDGREIGIPSERIVVRNNDMGGEDGIALGSEMSGGIRDVFFTDNILREGKSAFRFKANLDRGGLVENIHLRNLQVESFDNLFWFQLNYPGELGGFFPSTYREIVFENIQVREVDTFLEVHAPAGAPLRDVQFRDIRVERVENPLIVENAVNLTFDRVRLGSQQIDGVLSWREKQQ</sequence>
<keyword evidence="5" id="KW-0732">Signal</keyword>
<keyword evidence="3 4" id="KW-0326">Glycosidase</keyword>
<dbReference type="Proteomes" id="UP001597425">
    <property type="component" value="Unassembled WGS sequence"/>
</dbReference>
<reference evidence="7" key="1">
    <citation type="journal article" date="2019" name="Int. J. Syst. Evol. Microbiol.">
        <title>The Global Catalogue of Microorganisms (GCM) 10K type strain sequencing project: providing services to taxonomists for standard genome sequencing and annotation.</title>
        <authorList>
            <consortium name="The Broad Institute Genomics Platform"/>
            <consortium name="The Broad Institute Genome Sequencing Center for Infectious Disease"/>
            <person name="Wu L."/>
            <person name="Ma J."/>
        </authorList>
    </citation>
    <scope>NUCLEOTIDE SEQUENCE [LARGE SCALE GENOMIC DNA]</scope>
    <source>
        <strain evidence="7">KCTC 12848</strain>
    </source>
</reference>
<dbReference type="SUPFAM" id="SSF51126">
    <property type="entry name" value="Pectin lyase-like"/>
    <property type="match status" value="1"/>
</dbReference>
<protein>
    <submittedName>
        <fullName evidence="6">Glycoside hydrolase family 28 protein</fullName>
        <ecNumber evidence="6">3.2.1.-</ecNumber>
    </submittedName>
</protein>
<dbReference type="InterPro" id="IPR011050">
    <property type="entry name" value="Pectin_lyase_fold/virulence"/>
</dbReference>
<dbReference type="InterPro" id="IPR051801">
    <property type="entry name" value="GH28_Enzymes"/>
</dbReference>
<evidence type="ECO:0000256" key="5">
    <source>
        <dbReference type="SAM" id="SignalP"/>
    </source>
</evidence>
<dbReference type="PANTHER" id="PTHR31339">
    <property type="entry name" value="PECTIN LYASE-RELATED"/>
    <property type="match status" value="1"/>
</dbReference>
<dbReference type="Pfam" id="PF00295">
    <property type="entry name" value="Glyco_hydro_28"/>
    <property type="match status" value="1"/>
</dbReference>
<evidence type="ECO:0000313" key="6">
    <source>
        <dbReference type="EMBL" id="MFD2308994.1"/>
    </source>
</evidence>
<dbReference type="InterPro" id="IPR000743">
    <property type="entry name" value="Glyco_hydro_28"/>
</dbReference>
<dbReference type="RefSeq" id="WP_265721813.1">
    <property type="nucleotide sequence ID" value="NZ_JAPIVK010000015.1"/>
</dbReference>
<gene>
    <name evidence="6" type="ORF">ACFSKX_01070</name>
</gene>
<feature type="signal peptide" evidence="5">
    <location>
        <begin position="1"/>
        <end position="25"/>
    </location>
</feature>
<keyword evidence="2 4" id="KW-0378">Hydrolase</keyword>
<evidence type="ECO:0000256" key="4">
    <source>
        <dbReference type="RuleBase" id="RU361169"/>
    </source>
</evidence>
<dbReference type="InterPro" id="IPR012334">
    <property type="entry name" value="Pectin_lyas_fold"/>
</dbReference>
<keyword evidence="7" id="KW-1185">Reference proteome</keyword>
<evidence type="ECO:0000256" key="2">
    <source>
        <dbReference type="ARBA" id="ARBA00022801"/>
    </source>
</evidence>
<comment type="similarity">
    <text evidence="1 4">Belongs to the glycosyl hydrolase 28 family.</text>
</comment>
<dbReference type="PANTHER" id="PTHR31339:SF9">
    <property type="entry name" value="PLASMIN AND FIBRONECTIN-BINDING PROTEIN A"/>
    <property type="match status" value="1"/>
</dbReference>
<accession>A0ABW5E6G3</accession>
<evidence type="ECO:0000313" key="7">
    <source>
        <dbReference type="Proteomes" id="UP001597425"/>
    </source>
</evidence>
<comment type="caution">
    <text evidence="6">The sequence shown here is derived from an EMBL/GenBank/DDBJ whole genome shotgun (WGS) entry which is preliminary data.</text>
</comment>
<name>A0ABW5E6G3_9GAMM</name>